<sequence length="517" mass="58901">MSLNTGDTTFSLEREGVAISTITTSGQSIVDGFFVCNPGLLLFVIERFTGQELPPTDHLRLPVVSLDELCPGIDRALNVPQQFRDRSQFAALGKWQDPSGRFIVGLAITGGSENPWQPAAYTAHNLVAYVMVNDQNLKNYPCDNQWSADIQIFVAEPESEARERQLTREKTLLGTKRSQEKFPMMFELDTYIFLKKLRRYDTVWQFRKANVIFTIDWKHTVVRRPDVSGIRKVLEVAELMLLVCEDLDLRSVEALRQTCTHFRNMQPLADIGRTRMHKALARIFTFGDLQSQEARDQTVKSFNTLLHSGGSIVGGSTALHVLCPGNWLPADLDIVVRESHQGAMEKFLMQTGFVLNLEKTQNPEIFYPGGDDTGDSLKFTYRRFENPIKGRPGVDLCVIHPRHINAPADFVLTYHSTVVMNFWTGRSIYSLWPDLTINGKLIRNKYTPTPKVEAALAKYARRGFFDIHDTNRARALWRLMPPSNIRFIQDDYPELQDTRMTVESIPGPTWRKEFAVV</sequence>
<reference evidence="1" key="1">
    <citation type="submission" date="2022-08" db="EMBL/GenBank/DDBJ databases">
        <authorList>
            <consortium name="DOE Joint Genome Institute"/>
            <person name="Min B."/>
            <person name="Riley R."/>
            <person name="Sierra-Patev S."/>
            <person name="Naranjo-Ortiz M."/>
            <person name="Looney B."/>
            <person name="Konkel Z."/>
            <person name="Slot J.C."/>
            <person name="Sakamoto Y."/>
            <person name="Steenwyk J.L."/>
            <person name="Rokas A."/>
            <person name="Carro J."/>
            <person name="Camarero S."/>
            <person name="Ferreira P."/>
            <person name="Molpeceres G."/>
            <person name="Ruiz-Duenas F.J."/>
            <person name="Serrano A."/>
            <person name="Henrissat B."/>
            <person name="Drula E."/>
            <person name="Hughes K.W."/>
            <person name="Mata J.L."/>
            <person name="Ishikawa N.K."/>
            <person name="Vargas-Isla R."/>
            <person name="Ushijima S."/>
            <person name="Smith C.A."/>
            <person name="Ahrendt S."/>
            <person name="Andreopoulos W."/>
            <person name="He G."/>
            <person name="Labutti K."/>
            <person name="Lipzen A."/>
            <person name="Ng V."/>
            <person name="Sandor L."/>
            <person name="Barry K."/>
            <person name="Martinez A.T."/>
            <person name="Xiao Y."/>
            <person name="Gibbons J.G."/>
            <person name="Terashima K."/>
            <person name="Hibbett D.S."/>
            <person name="Grigoriev I.V."/>
        </authorList>
    </citation>
    <scope>NUCLEOTIDE SEQUENCE</scope>
    <source>
        <strain evidence="1">TFB9207</strain>
    </source>
</reference>
<keyword evidence="2" id="KW-1185">Reference proteome</keyword>
<organism evidence="1 2">
    <name type="scientific">Lentinula raphanica</name>
    <dbReference type="NCBI Taxonomy" id="153919"/>
    <lineage>
        <taxon>Eukaryota</taxon>
        <taxon>Fungi</taxon>
        <taxon>Dikarya</taxon>
        <taxon>Basidiomycota</taxon>
        <taxon>Agaricomycotina</taxon>
        <taxon>Agaricomycetes</taxon>
        <taxon>Agaricomycetidae</taxon>
        <taxon>Agaricales</taxon>
        <taxon>Marasmiineae</taxon>
        <taxon>Omphalotaceae</taxon>
        <taxon>Lentinula</taxon>
    </lineage>
</organism>
<dbReference type="AlphaFoldDB" id="A0AA38P098"/>
<proteinExistence type="predicted"/>
<accession>A0AA38P098</accession>
<comment type="caution">
    <text evidence="1">The sequence shown here is derived from an EMBL/GenBank/DDBJ whole genome shotgun (WGS) entry which is preliminary data.</text>
</comment>
<name>A0AA38P098_9AGAR</name>
<dbReference type="Proteomes" id="UP001163846">
    <property type="component" value="Unassembled WGS sequence"/>
</dbReference>
<evidence type="ECO:0000313" key="1">
    <source>
        <dbReference type="EMBL" id="KAJ3833781.1"/>
    </source>
</evidence>
<protein>
    <submittedName>
        <fullName evidence="1">Uncharacterized protein</fullName>
    </submittedName>
</protein>
<gene>
    <name evidence="1" type="ORF">F5878DRAFT_713058</name>
</gene>
<evidence type="ECO:0000313" key="2">
    <source>
        <dbReference type="Proteomes" id="UP001163846"/>
    </source>
</evidence>
<dbReference type="EMBL" id="MU806635">
    <property type="protein sequence ID" value="KAJ3833781.1"/>
    <property type="molecule type" value="Genomic_DNA"/>
</dbReference>